<dbReference type="EMBL" id="AK293375">
    <property type="protein sequence ID" value="BAG56887.1"/>
    <property type="molecule type" value="mRNA"/>
</dbReference>
<reference evidence="2" key="1">
    <citation type="submission" date="2007-10" db="EMBL/GenBank/DDBJ databases">
        <title>NEDO human cDNA sequencing project focused on splicing variants.</title>
        <authorList>
            <person name="Wakamatsu A."/>
            <person name="Yamamoto J."/>
            <person name="Kimura K."/>
            <person name="Ishii S."/>
            <person name="Watanabe K."/>
            <person name="Sugiyama A."/>
            <person name="Murakawa K."/>
            <person name="Kaida T."/>
            <person name="Tsuchiya K."/>
            <person name="Fukuzumi Y."/>
            <person name="Kumagai A."/>
            <person name="Oishi Y."/>
            <person name="Yamamoto S."/>
            <person name="Ono Y."/>
            <person name="Komori Y."/>
            <person name="Yamazaki M."/>
            <person name="Kisu Y."/>
            <person name="Nishikawa T."/>
            <person name="Sugano S."/>
            <person name="Nomura N."/>
            <person name="Isogai T."/>
        </authorList>
    </citation>
    <scope>NUCLEOTIDE SEQUENCE</scope>
    <source>
        <tissue evidence="2">Bladder</tissue>
    </source>
</reference>
<evidence type="ECO:0000256" key="1">
    <source>
        <dbReference type="SAM" id="MobiDB-lite"/>
    </source>
</evidence>
<name>B4DDX6_HUMAN</name>
<protein>
    <submittedName>
        <fullName evidence="2">cDNA FLJ57296</fullName>
    </submittedName>
</protein>
<feature type="region of interest" description="Disordered" evidence="1">
    <location>
        <begin position="78"/>
        <end position="102"/>
    </location>
</feature>
<sequence length="138" mass="15152">MNPLLILTFVAAARVPEFWLPLLWWLPHQRTVGGISRPLLQVVSVGPPTAKLPASLPGRAWLQPRELLRLGKMDGRGGGEENLLAAADSPEQRVNTRQEPLTPRQIHETARVVVIKAGRDDLGVVRASEKSRQVSFAG</sequence>
<dbReference type="AlphaFoldDB" id="B4DDX6"/>
<accession>B4DDX6</accession>
<evidence type="ECO:0000313" key="2">
    <source>
        <dbReference type="EMBL" id="BAG56887.1"/>
    </source>
</evidence>
<proteinExistence type="evidence at transcript level"/>
<organism evidence="2">
    <name type="scientific">Homo sapiens</name>
    <name type="common">Human</name>
    <dbReference type="NCBI Taxonomy" id="9606"/>
    <lineage>
        <taxon>Eukaryota</taxon>
        <taxon>Metazoa</taxon>
        <taxon>Chordata</taxon>
        <taxon>Craniata</taxon>
        <taxon>Vertebrata</taxon>
        <taxon>Euteleostomi</taxon>
        <taxon>Mammalia</taxon>
        <taxon>Eutheria</taxon>
        <taxon>Euarchontoglires</taxon>
        <taxon>Primates</taxon>
        <taxon>Haplorrhini</taxon>
        <taxon>Catarrhini</taxon>
        <taxon>Hominidae</taxon>
        <taxon>Homo</taxon>
    </lineage>
</organism>